<evidence type="ECO:0000256" key="3">
    <source>
        <dbReference type="ARBA" id="ARBA00022692"/>
    </source>
</evidence>
<dbReference type="Pfam" id="PF00023">
    <property type="entry name" value="Ank"/>
    <property type="match status" value="1"/>
</dbReference>
<dbReference type="PROSITE" id="PS50297">
    <property type="entry name" value="ANK_REP_REGION"/>
    <property type="match status" value="1"/>
</dbReference>
<feature type="compositionally biased region" description="Low complexity" evidence="11">
    <location>
        <begin position="1058"/>
        <end position="1076"/>
    </location>
</feature>
<reference evidence="14 15" key="1">
    <citation type="submission" date="2022-05" db="EMBL/GenBank/DDBJ databases">
        <title>A multi-omics perspective on studying reproductive biology in Daphnia sinensis.</title>
        <authorList>
            <person name="Jia J."/>
        </authorList>
    </citation>
    <scope>NUCLEOTIDE SEQUENCE [LARGE SCALE GENOMIC DNA]</scope>
    <source>
        <strain evidence="14 15">WSL</strain>
    </source>
</reference>
<evidence type="ECO:0000256" key="4">
    <source>
        <dbReference type="ARBA" id="ARBA00022737"/>
    </source>
</evidence>
<keyword evidence="5 12" id="KW-1133">Transmembrane helix</keyword>
<dbReference type="PRINTS" id="PR01097">
    <property type="entry name" value="TRNSRECEPTRP"/>
</dbReference>
<feature type="compositionally biased region" description="Pro residues" evidence="11">
    <location>
        <begin position="1098"/>
        <end position="1116"/>
    </location>
</feature>
<dbReference type="Gene3D" id="1.25.40.20">
    <property type="entry name" value="Ankyrin repeat-containing domain"/>
    <property type="match status" value="1"/>
</dbReference>
<evidence type="ECO:0000313" key="15">
    <source>
        <dbReference type="Proteomes" id="UP000820818"/>
    </source>
</evidence>
<accession>A0AAD5KIW4</accession>
<dbReference type="FunFam" id="1.25.40.20:FF:000402">
    <property type="entry name" value="Transient receptor potential channel"/>
    <property type="match status" value="1"/>
</dbReference>
<dbReference type="GO" id="GO:0015279">
    <property type="term" value="F:store-operated calcium channel activity"/>
    <property type="evidence" value="ECO:0007669"/>
    <property type="project" value="TreeGrafter"/>
</dbReference>
<name>A0AAD5KIW4_9CRUS</name>
<keyword evidence="4" id="KW-0677">Repeat</keyword>
<evidence type="ECO:0000256" key="8">
    <source>
        <dbReference type="ARBA" id="ARBA00023136"/>
    </source>
</evidence>
<feature type="repeat" description="ANK" evidence="10">
    <location>
        <begin position="156"/>
        <end position="188"/>
    </location>
</feature>
<evidence type="ECO:0000256" key="7">
    <source>
        <dbReference type="ARBA" id="ARBA00023065"/>
    </source>
</evidence>
<keyword evidence="2" id="KW-0813">Transport</keyword>
<dbReference type="NCBIfam" id="TIGR00870">
    <property type="entry name" value="trp"/>
    <property type="match status" value="1"/>
</dbReference>
<evidence type="ECO:0000256" key="5">
    <source>
        <dbReference type="ARBA" id="ARBA00022989"/>
    </source>
</evidence>
<keyword evidence="3 12" id="KW-0812">Transmembrane</keyword>
<gene>
    <name evidence="14" type="ORF">GHT06_021237</name>
</gene>
<dbReference type="AlphaFoldDB" id="A0AAD5KIW4"/>
<evidence type="ECO:0000313" key="14">
    <source>
        <dbReference type="EMBL" id="KAI9553339.1"/>
    </source>
</evidence>
<feature type="domain" description="Transient receptor ion channel" evidence="13">
    <location>
        <begin position="191"/>
        <end position="253"/>
    </location>
</feature>
<keyword evidence="7" id="KW-0406">Ion transport</keyword>
<proteinExistence type="predicted"/>
<dbReference type="Proteomes" id="UP000820818">
    <property type="component" value="Linkage Group LG9"/>
</dbReference>
<feature type="compositionally biased region" description="Pro residues" evidence="11">
    <location>
        <begin position="1017"/>
        <end position="1057"/>
    </location>
</feature>
<evidence type="ECO:0000256" key="10">
    <source>
        <dbReference type="PROSITE-ProRule" id="PRU00023"/>
    </source>
</evidence>
<sequence>MAPMKGSESREGLITQGSQQSLLSLKEEPQFVMGPPVESILKNEEKRFLLLVERGDYNGVRTLLQDYKDRPDELNVNCTDPLGRTSLVIAIENESFELIEVLLEGGIKVSDGLLHAISEDYVEAVELLLEWEERTHKEGSPYSWETLDSENATFTPDITPLILAAHRNNYEILKLLLDRGAALPMPHDVRCGCDECMASSKADSLRHSRSRINAYRALASPSLIALSSKDPILTAFELSKELSRMSVIEAEFTVDYQQLQEQCQKFATSLLDHVRSSYELETLLNYSHDSEDVWEPGERQTLDRLELAIKYTQKDFVAHANVQQLLGAIWYQGLPGFRRRSPLGQIVETIKIAAKFPIYSMLYMIAPTSEKGSFIKKPFVKFICHSASYLFFLSLLGLASQRVEYVLIEWFGTDWMQEILEDWKRRERGSIPGPIELFIMLYIGGHVWAEAKALWSDGLMEYIMDPWNLIDFTSNSFFTAWIFLRAVAWFIVQREQWAGQNPWYPREEWSTFDPMLLSEGMFGAAMIFSYLKTVHVFSISPHLGPLQISLGRIIIDIIKFFFIYMLVLVAFGCGLNQLMWYYADLTKKKCFCLPDGGPDWENEQEACFFWRRFANLFETSQSLFWASFGLVDLQSFELQGIKGFTRFWGLLMFGSYSMINIIVLLNMLIAMMSNSYAAIASKSDTEWKFARSKLWLSYFDDGATVPPPFNVMPTPKSLFNLCKKKQTQAAKEKSLHKAEIRHMEVMRLLVRRYVTAEQKKSEEMGVTEDDVNEIKQDISSFRFELLDILRNNGMKCGEAERGNAAGKKGRLRERRLKKGFQIGMVEDLISSVIANATSEKGPVDVFGKIAKVMASRSSSKMKKRNEWNAMAASRASIKRNPIGSKAQSNQRWSQQSLRRSIIESERADLLSMDPDRIVEYNPRLKEYTPATRVAYAKFKRNTLGVINESNKEPDAGKNKRMRKSNVSLKKLASDPDMKTKIAAAGVEVESAPAQNNAAGKPLQPSEVILEENEAVTPIPPEPSPTPKGPTPAPTPTPKPATPTPTPTPAPTPTPTPKPTTSTPTPVTASAASPIPTVSATVAASPVPTGSATVTTSPTPTPAAAPPTPAAAPPTPAPSSLQPRISSRPADRDRSPSPRPASRPTTLKDGWF</sequence>
<comment type="caution">
    <text evidence="14">The sequence shown here is derived from an EMBL/GenBank/DDBJ whole genome shotgun (WGS) entry which is preliminary data.</text>
</comment>
<dbReference type="PROSITE" id="PS50088">
    <property type="entry name" value="ANK_REPEAT"/>
    <property type="match status" value="1"/>
</dbReference>
<dbReference type="InterPro" id="IPR002110">
    <property type="entry name" value="Ankyrin_rpt"/>
</dbReference>
<keyword evidence="15" id="KW-1185">Reference proteome</keyword>
<evidence type="ECO:0000256" key="1">
    <source>
        <dbReference type="ARBA" id="ARBA00004141"/>
    </source>
</evidence>
<protein>
    <recommendedName>
        <fullName evidence="13">Transient receptor ion channel domain-containing protein</fullName>
    </recommendedName>
</protein>
<evidence type="ECO:0000256" key="2">
    <source>
        <dbReference type="ARBA" id="ARBA00022448"/>
    </source>
</evidence>
<dbReference type="InterPro" id="IPR002153">
    <property type="entry name" value="TRPC_channel"/>
</dbReference>
<dbReference type="GO" id="GO:0070679">
    <property type="term" value="F:inositol 1,4,5 trisphosphate binding"/>
    <property type="evidence" value="ECO:0007669"/>
    <property type="project" value="TreeGrafter"/>
</dbReference>
<feature type="compositionally biased region" description="Low complexity" evidence="11">
    <location>
        <begin position="1084"/>
        <end position="1097"/>
    </location>
</feature>
<dbReference type="Pfam" id="PF08344">
    <property type="entry name" value="TRP_2"/>
    <property type="match status" value="1"/>
</dbReference>
<evidence type="ECO:0000256" key="11">
    <source>
        <dbReference type="SAM" id="MobiDB-lite"/>
    </source>
</evidence>
<evidence type="ECO:0000256" key="9">
    <source>
        <dbReference type="ARBA" id="ARBA00023303"/>
    </source>
</evidence>
<dbReference type="GO" id="GO:0005886">
    <property type="term" value="C:plasma membrane"/>
    <property type="evidence" value="ECO:0007669"/>
    <property type="project" value="TreeGrafter"/>
</dbReference>
<dbReference type="PANTHER" id="PTHR10117">
    <property type="entry name" value="TRANSIENT RECEPTOR POTENTIAL CHANNEL"/>
    <property type="match status" value="1"/>
</dbReference>
<dbReference type="SMART" id="SM00248">
    <property type="entry name" value="ANK"/>
    <property type="match status" value="2"/>
</dbReference>
<keyword evidence="8 12" id="KW-0472">Membrane</keyword>
<feature type="transmembrane region" description="Helical" evidence="12">
    <location>
        <begin position="551"/>
        <end position="579"/>
    </location>
</feature>
<dbReference type="GO" id="GO:0051480">
    <property type="term" value="P:regulation of cytosolic calcium ion concentration"/>
    <property type="evidence" value="ECO:0007669"/>
    <property type="project" value="TreeGrafter"/>
</dbReference>
<dbReference type="SUPFAM" id="SSF48403">
    <property type="entry name" value="Ankyrin repeat"/>
    <property type="match status" value="1"/>
</dbReference>
<dbReference type="InterPro" id="IPR005821">
    <property type="entry name" value="Ion_trans_dom"/>
</dbReference>
<dbReference type="PANTHER" id="PTHR10117:SF51">
    <property type="entry name" value="TRANSIENT RECEPTOR POTENTIAL PROTEIN"/>
    <property type="match status" value="1"/>
</dbReference>
<dbReference type="CDD" id="cd23650">
    <property type="entry name" value="TRP_CaM_bind1"/>
    <property type="match status" value="1"/>
</dbReference>
<dbReference type="SMART" id="SM01420">
    <property type="entry name" value="TRP_2"/>
    <property type="match status" value="1"/>
</dbReference>
<dbReference type="EMBL" id="WJBH02000009">
    <property type="protein sequence ID" value="KAI9553339.1"/>
    <property type="molecule type" value="Genomic_DNA"/>
</dbReference>
<dbReference type="GO" id="GO:0034703">
    <property type="term" value="C:cation channel complex"/>
    <property type="evidence" value="ECO:0007669"/>
    <property type="project" value="UniProtKB-ARBA"/>
</dbReference>
<dbReference type="InterPro" id="IPR036770">
    <property type="entry name" value="Ankyrin_rpt-contain_sf"/>
</dbReference>
<feature type="region of interest" description="Disordered" evidence="11">
    <location>
        <begin position="1011"/>
        <end position="1151"/>
    </location>
</feature>
<keyword evidence="9" id="KW-0407">Ion channel</keyword>
<dbReference type="InterPro" id="IPR013555">
    <property type="entry name" value="TRP_dom"/>
</dbReference>
<evidence type="ECO:0000256" key="12">
    <source>
        <dbReference type="SAM" id="Phobius"/>
    </source>
</evidence>
<evidence type="ECO:0000259" key="13">
    <source>
        <dbReference type="SMART" id="SM01420"/>
    </source>
</evidence>
<keyword evidence="6 10" id="KW-0040">ANK repeat</keyword>
<dbReference type="Pfam" id="PF00520">
    <property type="entry name" value="Ion_trans"/>
    <property type="match status" value="1"/>
</dbReference>
<feature type="transmembrane region" description="Helical" evidence="12">
    <location>
        <begin position="647"/>
        <end position="672"/>
    </location>
</feature>
<evidence type="ECO:0000256" key="6">
    <source>
        <dbReference type="ARBA" id="ARBA00023043"/>
    </source>
</evidence>
<organism evidence="14 15">
    <name type="scientific">Daphnia sinensis</name>
    <dbReference type="NCBI Taxonomy" id="1820382"/>
    <lineage>
        <taxon>Eukaryota</taxon>
        <taxon>Metazoa</taxon>
        <taxon>Ecdysozoa</taxon>
        <taxon>Arthropoda</taxon>
        <taxon>Crustacea</taxon>
        <taxon>Branchiopoda</taxon>
        <taxon>Diplostraca</taxon>
        <taxon>Cladocera</taxon>
        <taxon>Anomopoda</taxon>
        <taxon>Daphniidae</taxon>
        <taxon>Daphnia</taxon>
        <taxon>Daphnia similis group</taxon>
    </lineage>
</organism>
<comment type="subcellular location">
    <subcellularLocation>
        <location evidence="1">Membrane</location>
        <topology evidence="1">Multi-pass membrane protein</topology>
    </subcellularLocation>
</comment>